<feature type="transmembrane region" description="Helical" evidence="9">
    <location>
        <begin position="515"/>
        <end position="535"/>
    </location>
</feature>
<dbReference type="Pfam" id="PF13807">
    <property type="entry name" value="GNVR"/>
    <property type="match status" value="1"/>
</dbReference>
<dbReference type="GO" id="GO:0005886">
    <property type="term" value="C:plasma membrane"/>
    <property type="evidence" value="ECO:0007669"/>
    <property type="project" value="TreeGrafter"/>
</dbReference>
<protein>
    <recommendedName>
        <fullName evidence="2">non-specific protein-tyrosine kinase</fullName>
        <ecNumber evidence="2">2.7.10.2</ecNumber>
    </recommendedName>
</protein>
<keyword evidence="9" id="KW-0812">Transmembrane</keyword>
<evidence type="ECO:0000313" key="12">
    <source>
        <dbReference type="EMBL" id="AKP52627.1"/>
    </source>
</evidence>
<evidence type="ECO:0000259" key="11">
    <source>
        <dbReference type="Pfam" id="PF13807"/>
    </source>
</evidence>
<evidence type="ECO:0000256" key="8">
    <source>
        <dbReference type="ARBA" id="ARBA00051245"/>
    </source>
</evidence>
<dbReference type="InterPro" id="IPR032807">
    <property type="entry name" value="GNVR"/>
</dbReference>
<evidence type="ECO:0000256" key="1">
    <source>
        <dbReference type="ARBA" id="ARBA00007316"/>
    </source>
</evidence>
<dbReference type="InterPro" id="IPR025669">
    <property type="entry name" value="AAA_dom"/>
</dbReference>
<dbReference type="GO" id="GO:0004715">
    <property type="term" value="F:non-membrane spanning protein tyrosine kinase activity"/>
    <property type="evidence" value="ECO:0007669"/>
    <property type="project" value="UniProtKB-EC"/>
</dbReference>
<organism evidence="12 13">
    <name type="scientific">Cyclobacterium amurskyense</name>
    <dbReference type="NCBI Taxonomy" id="320787"/>
    <lineage>
        <taxon>Bacteria</taxon>
        <taxon>Pseudomonadati</taxon>
        <taxon>Bacteroidota</taxon>
        <taxon>Cytophagia</taxon>
        <taxon>Cytophagales</taxon>
        <taxon>Cyclobacteriaceae</taxon>
        <taxon>Cyclobacterium</taxon>
    </lineage>
</organism>
<keyword evidence="9" id="KW-1133">Transmembrane helix</keyword>
<feature type="domain" description="Tyrosine-protein kinase G-rich" evidence="11">
    <location>
        <begin position="457"/>
        <end position="537"/>
    </location>
</feature>
<keyword evidence="5 12" id="KW-0418">Kinase</keyword>
<keyword evidence="7" id="KW-0829">Tyrosine-protein kinase</keyword>
<keyword evidence="6" id="KW-0067">ATP-binding</keyword>
<keyword evidence="9" id="KW-0472">Membrane</keyword>
<evidence type="ECO:0000313" key="13">
    <source>
        <dbReference type="Proteomes" id="UP000036520"/>
    </source>
</evidence>
<keyword evidence="13" id="KW-1185">Reference proteome</keyword>
<evidence type="ECO:0000256" key="9">
    <source>
        <dbReference type="SAM" id="Phobius"/>
    </source>
</evidence>
<evidence type="ECO:0000256" key="7">
    <source>
        <dbReference type="ARBA" id="ARBA00023137"/>
    </source>
</evidence>
<dbReference type="STRING" id="320787.CA2015_3230"/>
<evidence type="ECO:0000256" key="5">
    <source>
        <dbReference type="ARBA" id="ARBA00022777"/>
    </source>
</evidence>
<feature type="transmembrane region" description="Helical" evidence="9">
    <location>
        <begin position="35"/>
        <end position="52"/>
    </location>
</feature>
<dbReference type="NCBIfam" id="TIGR01007">
    <property type="entry name" value="eps_fam"/>
    <property type="match status" value="1"/>
</dbReference>
<comment type="similarity">
    <text evidence="1">Belongs to the CpsD/CapB family.</text>
</comment>
<dbReference type="GO" id="GO:0005524">
    <property type="term" value="F:ATP binding"/>
    <property type="evidence" value="ECO:0007669"/>
    <property type="project" value="UniProtKB-KW"/>
</dbReference>
<dbReference type="Proteomes" id="UP000036520">
    <property type="component" value="Chromosome"/>
</dbReference>
<feature type="domain" description="AAA" evidence="10">
    <location>
        <begin position="611"/>
        <end position="744"/>
    </location>
</feature>
<name>A0A0H4PW62_9BACT</name>
<dbReference type="KEGG" id="camu:CA2015_3230"/>
<dbReference type="PANTHER" id="PTHR32309">
    <property type="entry name" value="TYROSINE-PROTEIN KINASE"/>
    <property type="match status" value="1"/>
</dbReference>
<evidence type="ECO:0000256" key="3">
    <source>
        <dbReference type="ARBA" id="ARBA00022679"/>
    </source>
</evidence>
<evidence type="ECO:0000256" key="6">
    <source>
        <dbReference type="ARBA" id="ARBA00022840"/>
    </source>
</evidence>
<dbReference type="RefSeq" id="WP_048642820.1">
    <property type="nucleotide sequence ID" value="NZ_CP012040.1"/>
</dbReference>
<dbReference type="EMBL" id="CP012040">
    <property type="protein sequence ID" value="AKP52627.1"/>
    <property type="molecule type" value="Genomic_DNA"/>
</dbReference>
<dbReference type="PANTHER" id="PTHR32309:SF13">
    <property type="entry name" value="FERRIC ENTEROBACTIN TRANSPORT PROTEIN FEPE"/>
    <property type="match status" value="1"/>
</dbReference>
<evidence type="ECO:0000259" key="10">
    <source>
        <dbReference type="Pfam" id="PF13614"/>
    </source>
</evidence>
<dbReference type="AlphaFoldDB" id="A0A0H4PW62"/>
<accession>A0A0H4PW62</accession>
<evidence type="ECO:0000256" key="4">
    <source>
        <dbReference type="ARBA" id="ARBA00022741"/>
    </source>
</evidence>
<dbReference type="CDD" id="cd05387">
    <property type="entry name" value="BY-kinase"/>
    <property type="match status" value="1"/>
</dbReference>
<dbReference type="Gene3D" id="3.40.50.300">
    <property type="entry name" value="P-loop containing nucleotide triphosphate hydrolases"/>
    <property type="match status" value="1"/>
</dbReference>
<evidence type="ECO:0000256" key="2">
    <source>
        <dbReference type="ARBA" id="ARBA00011903"/>
    </source>
</evidence>
<comment type="catalytic activity">
    <reaction evidence="8">
        <text>L-tyrosyl-[protein] + ATP = O-phospho-L-tyrosyl-[protein] + ADP + H(+)</text>
        <dbReference type="Rhea" id="RHEA:10596"/>
        <dbReference type="Rhea" id="RHEA-COMP:10136"/>
        <dbReference type="Rhea" id="RHEA-COMP:20101"/>
        <dbReference type="ChEBI" id="CHEBI:15378"/>
        <dbReference type="ChEBI" id="CHEBI:30616"/>
        <dbReference type="ChEBI" id="CHEBI:46858"/>
        <dbReference type="ChEBI" id="CHEBI:61978"/>
        <dbReference type="ChEBI" id="CHEBI:456216"/>
        <dbReference type="EC" id="2.7.10.2"/>
    </reaction>
</comment>
<dbReference type="InterPro" id="IPR050445">
    <property type="entry name" value="Bact_polysacc_biosynth/exp"/>
</dbReference>
<dbReference type="InterPro" id="IPR005702">
    <property type="entry name" value="Wzc-like_C"/>
</dbReference>
<gene>
    <name evidence="12" type="ORF">CA2015_3230</name>
</gene>
<proteinExistence type="inferred from homology"/>
<dbReference type="OrthoDB" id="9794577at2"/>
<keyword evidence="3" id="KW-0808">Transferase</keyword>
<sequence>MSQANSLPPNFIPFQVNKKDEFDIKGILFKYFRQWPWILLGIIVGLLVAYYTNKSTNPTYIVNSSIVIKDEEQSLGADIFGPSGFRNFQTRYKLENELGILKSHALAEETLSQLNFNTIYLKEERWKNSQQYGDVPIVVKADWSKPQLTGGLFKMRVLDASSFELSVVENTFSLFNPLDPFYKTTVGSENKTPEGIYSFGEAITGQHFNFTVSNLFASNGDEVLFYFKDTPSLATSYIDLLQVNSSSNFSSVVNLSLETPVRRMGQDYLNTLMNTYLNRELREKNEVAKSTIFFINEQLRGISDSLSYFEDELEQFRTENKVFNLSEEGAQIFMKLQDLEKQQSEIGVNLQYYQTLKTYIEEDRVDGLIAPSIAGEGDPLLNALVVGLSELQAEKIRLTANYSLETPVIREVENKIQSTKEAIGENVRSAIGNLENYLAELSNKISIVESEVFKLPETEKVMLGLQRKFSINENIYIYLLEKKAESEITLASNKPNNKILDIAMAASAPIAPKSIINLIIGLLIGFFIPVLIITVKDFLYQKVKDPKELEKALVVPLVGMIGRHKEKDSLSVLNHLRSTVSESFRSLRADIPYLSNNKNKLTLLFTSTISGEGKTFISINMASVYSLMGKKTILIGLDLRKPKIADDFGLKNDQGISTCLSRGGAWKEVVKPSGYENLDVILSGPIPPNPAELLLQENFSTLIKEIQEAYDVVILDCPPVGLVSETKELMKYADINFFVFRQKYSALANIQFCNDLSTKGGIHKIYAVLNDVHGTHGYGYQYGYYTSDVSAYGYHDIQDKPWWKKIGRR</sequence>
<dbReference type="PATRIC" id="fig|320787.5.peg.3529"/>
<dbReference type="SUPFAM" id="SSF52540">
    <property type="entry name" value="P-loop containing nucleoside triphosphate hydrolases"/>
    <property type="match status" value="1"/>
</dbReference>
<dbReference type="InterPro" id="IPR027417">
    <property type="entry name" value="P-loop_NTPase"/>
</dbReference>
<keyword evidence="4" id="KW-0547">Nucleotide-binding</keyword>
<reference evidence="12 13" key="1">
    <citation type="submission" date="2015-07" db="EMBL/GenBank/DDBJ databases">
        <authorList>
            <person name="Kim K.M."/>
        </authorList>
    </citation>
    <scope>NUCLEOTIDE SEQUENCE [LARGE SCALE GENOMIC DNA]</scope>
    <source>
        <strain evidence="12 13">KCTC 12363</strain>
    </source>
</reference>
<dbReference type="EC" id="2.7.10.2" evidence="2"/>
<dbReference type="Pfam" id="PF13614">
    <property type="entry name" value="AAA_31"/>
    <property type="match status" value="1"/>
</dbReference>